<comment type="caution">
    <text evidence="1">The sequence shown here is derived from an EMBL/GenBank/DDBJ whole genome shotgun (WGS) entry which is preliminary data.</text>
</comment>
<evidence type="ECO:0000313" key="2">
    <source>
        <dbReference type="Proteomes" id="UP001159428"/>
    </source>
</evidence>
<accession>A0AAU9W2W1</accession>
<dbReference type="EMBL" id="CALNXJ010000007">
    <property type="protein sequence ID" value="CAH3044439.1"/>
    <property type="molecule type" value="Genomic_DNA"/>
</dbReference>
<sequence>IYCWIVLLTLPYFNSRLDIFHSEFWAFRDGPLDDLLEGLNDRLKTTVLSSKANGTFIVYNRAFCGWNQFANDKLNGKAFLASSFHNLFRPLLIHDIKKSDLDIPVKLRNFSMYVLSFASFFRFDDVSRIRRRKGSCKLVAPDKPISYSTIRGAFRWDLQSLGVEPSKLGLHSLRSTMIANNGVNDI</sequence>
<feature type="non-terminal residue" evidence="1">
    <location>
        <position position="186"/>
    </location>
</feature>
<name>A0AAU9W2W1_9CNID</name>
<protein>
    <recommendedName>
        <fullName evidence="3">Tyr recombinase domain-containing protein</fullName>
    </recommendedName>
</protein>
<proteinExistence type="predicted"/>
<dbReference type="AlphaFoldDB" id="A0AAU9W2W1"/>
<evidence type="ECO:0000313" key="1">
    <source>
        <dbReference type="EMBL" id="CAH3044439.1"/>
    </source>
</evidence>
<evidence type="ECO:0008006" key="3">
    <source>
        <dbReference type="Google" id="ProtNLM"/>
    </source>
</evidence>
<dbReference type="Proteomes" id="UP001159428">
    <property type="component" value="Unassembled WGS sequence"/>
</dbReference>
<organism evidence="1 2">
    <name type="scientific">Pocillopora meandrina</name>
    <dbReference type="NCBI Taxonomy" id="46732"/>
    <lineage>
        <taxon>Eukaryota</taxon>
        <taxon>Metazoa</taxon>
        <taxon>Cnidaria</taxon>
        <taxon>Anthozoa</taxon>
        <taxon>Hexacorallia</taxon>
        <taxon>Scleractinia</taxon>
        <taxon>Astrocoeniina</taxon>
        <taxon>Pocilloporidae</taxon>
        <taxon>Pocillopora</taxon>
    </lineage>
</organism>
<reference evidence="1 2" key="1">
    <citation type="submission" date="2022-05" db="EMBL/GenBank/DDBJ databases">
        <authorList>
            <consortium name="Genoscope - CEA"/>
            <person name="William W."/>
        </authorList>
    </citation>
    <scope>NUCLEOTIDE SEQUENCE [LARGE SCALE GENOMIC DNA]</scope>
</reference>
<keyword evidence="2" id="KW-1185">Reference proteome</keyword>
<gene>
    <name evidence="1" type="ORF">PMEA_00031184</name>
</gene>
<feature type="non-terminal residue" evidence="1">
    <location>
        <position position="1"/>
    </location>
</feature>